<dbReference type="PROSITE" id="PS50011">
    <property type="entry name" value="PROTEIN_KINASE_DOM"/>
    <property type="match status" value="1"/>
</dbReference>
<evidence type="ECO:0000256" key="4">
    <source>
        <dbReference type="ARBA" id="ARBA00022840"/>
    </source>
</evidence>
<dbReference type="SUPFAM" id="SSF56112">
    <property type="entry name" value="Protein kinase-like (PK-like)"/>
    <property type="match status" value="1"/>
</dbReference>
<feature type="binding site" evidence="5">
    <location>
        <position position="54"/>
    </location>
    <ligand>
        <name>ATP</name>
        <dbReference type="ChEBI" id="CHEBI:30616"/>
    </ligand>
</feature>
<comment type="similarity">
    <text evidence="1">Belongs to the protein kinase superfamily. STE Ser/Thr protein kinase family. STE20 subfamily.</text>
</comment>
<dbReference type="PANTHER" id="PTHR48012">
    <property type="entry name" value="STERILE20-LIKE KINASE, ISOFORM B-RELATED"/>
    <property type="match status" value="1"/>
</dbReference>
<dbReference type="PANTHER" id="PTHR48012:SF16">
    <property type="entry name" value="NON-SPECIFIC SERINE_THREONINE PROTEIN KINASE"/>
    <property type="match status" value="1"/>
</dbReference>
<evidence type="ECO:0000259" key="6">
    <source>
        <dbReference type="PROSITE" id="PS50011"/>
    </source>
</evidence>
<name>A0A177B114_9BILA</name>
<dbReference type="InterPro" id="IPR017441">
    <property type="entry name" value="Protein_kinase_ATP_BS"/>
</dbReference>
<dbReference type="InterPro" id="IPR000719">
    <property type="entry name" value="Prot_kinase_dom"/>
</dbReference>
<dbReference type="Gene3D" id="1.10.510.10">
    <property type="entry name" value="Transferase(Phosphotransferase) domain 1"/>
    <property type="match status" value="1"/>
</dbReference>
<dbReference type="AlphaFoldDB" id="A0A177B114"/>
<keyword evidence="4 5" id="KW-0067">ATP-binding</keyword>
<dbReference type="InterPro" id="IPR050629">
    <property type="entry name" value="STE20/SPS1-PAK"/>
</dbReference>
<dbReference type="GO" id="GO:0005737">
    <property type="term" value="C:cytoplasm"/>
    <property type="evidence" value="ECO:0007669"/>
    <property type="project" value="TreeGrafter"/>
</dbReference>
<evidence type="ECO:0000313" key="7">
    <source>
        <dbReference type="EMBL" id="OAF67935.1"/>
    </source>
</evidence>
<dbReference type="InterPro" id="IPR011009">
    <property type="entry name" value="Kinase-like_dom_sf"/>
</dbReference>
<dbReference type="Proteomes" id="UP000078046">
    <property type="component" value="Unassembled WGS sequence"/>
</dbReference>
<evidence type="ECO:0000256" key="1">
    <source>
        <dbReference type="ARBA" id="ARBA00008874"/>
    </source>
</evidence>
<dbReference type="EMBL" id="LWCA01000542">
    <property type="protein sequence ID" value="OAF67935.1"/>
    <property type="molecule type" value="Genomic_DNA"/>
</dbReference>
<dbReference type="OrthoDB" id="8693905at2759"/>
<protein>
    <recommendedName>
        <fullName evidence="2">non-specific serine/threonine protein kinase</fullName>
        <ecNumber evidence="2">2.7.11.1</ecNumber>
    </recommendedName>
</protein>
<proteinExistence type="inferred from homology"/>
<sequence length="483" mass="56228">MPIEHLTPQICTAKRSEWPTDPDKYIWMNLIGCGSTSKVYLSYCITTKSNCAIKRIDYYDYEPENIKHMMNEIHHHSNLNHPNIIKYYTSFLYSSELWIVMEYCNAGTLRDVINKTRSMGDNGEGVLSKELIAIILRKAMLEKFDNQCDFQQDIKSINILLTTDGCVKVADFGVSIGMKTENGRILKITDFSGTPCWMAPEIMEGEPYDEKVDIWSLGIMALELVTGEVPYSQYNPSKIILMITDNPPPGLKMYDNKNYYKNYRGSFNFMLQRCLTKNVNFRATSNQLINDPFFNNVKKINRLVKHLRKINAQDIHQVINMINPSKSMKMSIAYRNLVFSMERYKDPSNVVKLTLSQQQFCHQKSCYRSFEKFYPHNHAILRMKSKDKHLHDIGFVINKDEPVESIIADMIQEELIFKMNGHTIVQQIEKMMSNDFVEGNLKFALEIKHVDFPKYTGTKNFIGYGRLMYNKIKNIDHLLQHVD</sequence>
<dbReference type="SMART" id="SM00220">
    <property type="entry name" value="S_TKc"/>
    <property type="match status" value="1"/>
</dbReference>
<evidence type="ECO:0000256" key="3">
    <source>
        <dbReference type="ARBA" id="ARBA00022741"/>
    </source>
</evidence>
<dbReference type="GO" id="GO:0005524">
    <property type="term" value="F:ATP binding"/>
    <property type="evidence" value="ECO:0007669"/>
    <property type="project" value="UniProtKB-UniRule"/>
</dbReference>
<comment type="caution">
    <text evidence="7">The sequence shown here is derived from an EMBL/GenBank/DDBJ whole genome shotgun (WGS) entry which is preliminary data.</text>
</comment>
<evidence type="ECO:0000256" key="2">
    <source>
        <dbReference type="ARBA" id="ARBA00012513"/>
    </source>
</evidence>
<dbReference type="EC" id="2.7.11.1" evidence="2"/>
<keyword evidence="3 5" id="KW-0547">Nucleotide-binding</keyword>
<dbReference type="Pfam" id="PF00069">
    <property type="entry name" value="Pkinase"/>
    <property type="match status" value="1"/>
</dbReference>
<organism evidence="7 8">
    <name type="scientific">Intoshia linei</name>
    <dbReference type="NCBI Taxonomy" id="1819745"/>
    <lineage>
        <taxon>Eukaryota</taxon>
        <taxon>Metazoa</taxon>
        <taxon>Spiralia</taxon>
        <taxon>Lophotrochozoa</taxon>
        <taxon>Mesozoa</taxon>
        <taxon>Orthonectida</taxon>
        <taxon>Rhopaluridae</taxon>
        <taxon>Intoshia</taxon>
    </lineage>
</organism>
<accession>A0A177B114</accession>
<feature type="domain" description="Protein kinase" evidence="6">
    <location>
        <begin position="25"/>
        <end position="294"/>
    </location>
</feature>
<dbReference type="PROSITE" id="PS00107">
    <property type="entry name" value="PROTEIN_KINASE_ATP"/>
    <property type="match status" value="1"/>
</dbReference>
<dbReference type="Gene3D" id="3.30.200.20">
    <property type="entry name" value="Phosphorylase Kinase, domain 1"/>
    <property type="match status" value="1"/>
</dbReference>
<evidence type="ECO:0000313" key="8">
    <source>
        <dbReference type="Proteomes" id="UP000078046"/>
    </source>
</evidence>
<keyword evidence="8" id="KW-1185">Reference proteome</keyword>
<dbReference type="GO" id="GO:0004674">
    <property type="term" value="F:protein serine/threonine kinase activity"/>
    <property type="evidence" value="ECO:0007669"/>
    <property type="project" value="UniProtKB-EC"/>
</dbReference>
<reference evidence="7 8" key="1">
    <citation type="submission" date="2016-04" db="EMBL/GenBank/DDBJ databases">
        <title>The genome of Intoshia linei affirms orthonectids as highly simplified spiralians.</title>
        <authorList>
            <person name="Mikhailov K.V."/>
            <person name="Slusarev G.S."/>
            <person name="Nikitin M.A."/>
            <person name="Logacheva M.D."/>
            <person name="Penin A."/>
            <person name="Aleoshin V."/>
            <person name="Panchin Y.V."/>
        </authorList>
    </citation>
    <scope>NUCLEOTIDE SEQUENCE [LARGE SCALE GENOMIC DNA]</scope>
    <source>
        <strain evidence="7">Intl2013</strain>
        <tissue evidence="7">Whole animal</tissue>
    </source>
</reference>
<evidence type="ECO:0000256" key="5">
    <source>
        <dbReference type="PROSITE-ProRule" id="PRU10141"/>
    </source>
</evidence>
<gene>
    <name evidence="7" type="ORF">A3Q56_04291</name>
</gene>